<name>A0ABY6DHN6_9NEIS</name>
<keyword evidence="2" id="KW-1185">Reference proteome</keyword>
<evidence type="ECO:0000313" key="2">
    <source>
        <dbReference type="Proteomes" id="UP001061302"/>
    </source>
</evidence>
<evidence type="ECO:0000313" key="1">
    <source>
        <dbReference type="EMBL" id="UXY13831.1"/>
    </source>
</evidence>
<reference evidence="1" key="1">
    <citation type="submission" date="2022-10" db="EMBL/GenBank/DDBJ databases">
        <title>Chitiniphilus purpureus sp. nov., a novel chitin-degrading bacterium isolated from crawfish pond sediment.</title>
        <authorList>
            <person name="Li K."/>
        </authorList>
    </citation>
    <scope>NUCLEOTIDE SEQUENCE</scope>
    <source>
        <strain evidence="1">CD1</strain>
    </source>
</reference>
<accession>A0ABY6DHN6</accession>
<dbReference type="EMBL" id="CP106753">
    <property type="protein sequence ID" value="UXY13831.1"/>
    <property type="molecule type" value="Genomic_DNA"/>
</dbReference>
<sequence>MTHDEIRARLRSADAALSQHRREHIAAVAHIQAQCAHRFEWWPVAGEGRVCTICGYRDYSVDF</sequence>
<dbReference type="RefSeq" id="WP_263123102.1">
    <property type="nucleotide sequence ID" value="NZ_CP106753.1"/>
</dbReference>
<protein>
    <submittedName>
        <fullName evidence="1">Uncharacterized protein</fullName>
    </submittedName>
</protein>
<gene>
    <name evidence="1" type="ORF">N8I74_10905</name>
</gene>
<dbReference type="Proteomes" id="UP001061302">
    <property type="component" value="Chromosome"/>
</dbReference>
<organism evidence="1 2">
    <name type="scientific">Chitiniphilus purpureus</name>
    <dbReference type="NCBI Taxonomy" id="2981137"/>
    <lineage>
        <taxon>Bacteria</taxon>
        <taxon>Pseudomonadati</taxon>
        <taxon>Pseudomonadota</taxon>
        <taxon>Betaproteobacteria</taxon>
        <taxon>Neisseriales</taxon>
        <taxon>Chitinibacteraceae</taxon>
        <taxon>Chitiniphilus</taxon>
    </lineage>
</organism>
<proteinExistence type="predicted"/>